<evidence type="ECO:0000256" key="1">
    <source>
        <dbReference type="SAM" id="SignalP"/>
    </source>
</evidence>
<evidence type="ECO:0000313" key="2">
    <source>
        <dbReference type="EMBL" id="EEQ98362.1"/>
    </source>
</evidence>
<keyword evidence="3" id="KW-1185">Reference proteome</keyword>
<proteinExistence type="predicted"/>
<dbReference type="AlphaFoldDB" id="C5LY32"/>
<sequence>MQLFNMGMRSIVNILLITVVVANNACNDKDKEKLTNNLFPNYLYKCASDAKLTPSKIAPCLEKGCGLSHECADCFVAVGACTIKSCITSCMFSPLGKKCQACAEEHCGAELKTCTGLAHPLPNPTKKGDKCY</sequence>
<keyword evidence="1" id="KW-0732">Signal</keyword>
<dbReference type="RefSeq" id="XP_002765645.1">
    <property type="nucleotide sequence ID" value="XM_002765599.1"/>
</dbReference>
<accession>C5LY32</accession>
<feature type="chain" id="PRO_5002953204" evidence="1">
    <location>
        <begin position="23"/>
        <end position="132"/>
    </location>
</feature>
<evidence type="ECO:0000313" key="3">
    <source>
        <dbReference type="Proteomes" id="UP000007800"/>
    </source>
</evidence>
<dbReference type="Proteomes" id="UP000007800">
    <property type="component" value="Unassembled WGS sequence"/>
</dbReference>
<organism evidence="3">
    <name type="scientific">Perkinsus marinus (strain ATCC 50983 / TXsc)</name>
    <dbReference type="NCBI Taxonomy" id="423536"/>
    <lineage>
        <taxon>Eukaryota</taxon>
        <taxon>Sar</taxon>
        <taxon>Alveolata</taxon>
        <taxon>Perkinsozoa</taxon>
        <taxon>Perkinsea</taxon>
        <taxon>Perkinsida</taxon>
        <taxon>Perkinsidae</taxon>
        <taxon>Perkinsus</taxon>
    </lineage>
</organism>
<name>C5LY32_PERM5</name>
<dbReference type="InParanoid" id="C5LY32"/>
<dbReference type="OrthoDB" id="10462374at2759"/>
<dbReference type="EMBL" id="GG686772">
    <property type="protein sequence ID" value="EEQ98362.1"/>
    <property type="molecule type" value="Genomic_DNA"/>
</dbReference>
<feature type="signal peptide" evidence="1">
    <location>
        <begin position="1"/>
        <end position="22"/>
    </location>
</feature>
<gene>
    <name evidence="2" type="ORF">Pmar_PMAR013711</name>
</gene>
<reference evidence="2 3" key="1">
    <citation type="submission" date="2008-07" db="EMBL/GenBank/DDBJ databases">
        <authorList>
            <person name="El-Sayed N."/>
            <person name="Caler E."/>
            <person name="Inman J."/>
            <person name="Amedeo P."/>
            <person name="Hass B."/>
            <person name="Wortman J."/>
        </authorList>
    </citation>
    <scope>NUCLEOTIDE SEQUENCE [LARGE SCALE GENOMIC DNA]</scope>
    <source>
        <strain evidence="3">ATCC 50983 / TXsc</strain>
    </source>
</reference>
<protein>
    <submittedName>
        <fullName evidence="2">Uncharacterized protein</fullName>
    </submittedName>
</protein>
<dbReference type="OMA" id="LSHECAD"/>
<dbReference type="GeneID" id="9040830"/>